<evidence type="ECO:0008006" key="6">
    <source>
        <dbReference type="Google" id="ProtNLM"/>
    </source>
</evidence>
<evidence type="ECO:0000313" key="2">
    <source>
        <dbReference type="EMBL" id="SGY86407.1"/>
    </source>
</evidence>
<sequence>MATITHQQQQLAQLTQRIKQLSELGKQVNSSHTTTINYKLRDRALFYPGLFIGNSHDIQQYIAELEKSMTRLQHYFDKRFDKQATNTKQSSSSPESTLSIEDVLLEKVAHQFRAINGVLQQCHFRRGEVKNEQKNYDAIAKKLLQKSHYLYQKLAQQIEYERRLQAIIDQQTDPLQLQQTKQRLQRCQAATAKVRQQLQRYEQKKDLL</sequence>
<feature type="coiled-coil region" evidence="1">
    <location>
        <begin position="177"/>
        <end position="204"/>
    </location>
</feature>
<dbReference type="InterPro" id="IPR038338">
    <property type="entry name" value="PriC_sf"/>
</dbReference>
<keyword evidence="1" id="KW-0175">Coiled coil</keyword>
<evidence type="ECO:0000313" key="5">
    <source>
        <dbReference type="Proteomes" id="UP000183794"/>
    </source>
</evidence>
<evidence type="ECO:0000313" key="4">
    <source>
        <dbReference type="Proteomes" id="UP000182660"/>
    </source>
</evidence>
<keyword evidence="4" id="KW-1185">Reference proteome</keyword>
<dbReference type="EMBL" id="FPLJ01000030">
    <property type="protein sequence ID" value="SGY86407.1"/>
    <property type="molecule type" value="Genomic_DNA"/>
</dbReference>
<proteinExistence type="predicted"/>
<dbReference type="RefSeq" id="WP_075471278.1">
    <property type="nucleotide sequence ID" value="NZ_CAWQZC010000069.1"/>
</dbReference>
<evidence type="ECO:0000313" key="3">
    <source>
        <dbReference type="EMBL" id="SGY89537.1"/>
    </source>
</evidence>
<dbReference type="GeneID" id="61294771"/>
<organism evidence="3 5">
    <name type="scientific">Moritella viscosa</name>
    <dbReference type="NCBI Taxonomy" id="80854"/>
    <lineage>
        <taxon>Bacteria</taxon>
        <taxon>Pseudomonadati</taxon>
        <taxon>Pseudomonadota</taxon>
        <taxon>Gammaproteobacteria</taxon>
        <taxon>Alteromonadales</taxon>
        <taxon>Moritellaceae</taxon>
        <taxon>Moritella</taxon>
    </lineage>
</organism>
<dbReference type="EMBL" id="FPLD01000036">
    <property type="protein sequence ID" value="SGY89537.1"/>
    <property type="molecule type" value="Genomic_DNA"/>
</dbReference>
<gene>
    <name evidence="2" type="ORF">MT2528_1034</name>
    <name evidence="3" type="ORF">NVI5450_1005</name>
</gene>
<dbReference type="Gene3D" id="1.20.1270.340">
    <property type="match status" value="1"/>
</dbReference>
<protein>
    <recommendedName>
        <fullName evidence="6">Primosomal replication protein N</fullName>
    </recommendedName>
</protein>
<dbReference type="InterPro" id="IPR010890">
    <property type="entry name" value="PriC"/>
</dbReference>
<accession>A0A1K9YZM6</accession>
<dbReference type="Proteomes" id="UP000182660">
    <property type="component" value="Unassembled WGS sequence"/>
</dbReference>
<reference evidence="3 5" key="2">
    <citation type="submission" date="2016-11" db="EMBL/GenBank/DDBJ databases">
        <authorList>
            <person name="Jaros S."/>
            <person name="Januszkiewicz K."/>
            <person name="Wedrychowicz H."/>
        </authorList>
    </citation>
    <scope>NUCLEOTIDE SEQUENCE [LARGE SCALE GENOMIC DNA]</scope>
    <source>
        <strain evidence="3">NVI 5450</strain>
    </source>
</reference>
<dbReference type="AlphaFoldDB" id="A0A1K9YZM6"/>
<dbReference type="Proteomes" id="UP000183794">
    <property type="component" value="Unassembled WGS sequence"/>
</dbReference>
<dbReference type="Pfam" id="PF07445">
    <property type="entry name" value="PriC"/>
    <property type="match status" value="1"/>
</dbReference>
<evidence type="ECO:0000256" key="1">
    <source>
        <dbReference type="SAM" id="Coils"/>
    </source>
</evidence>
<dbReference type="OrthoDB" id="6399178at2"/>
<reference evidence="2 4" key="1">
    <citation type="submission" date="2016-11" db="EMBL/GenBank/DDBJ databases">
        <authorList>
            <person name="Klemetsen T."/>
        </authorList>
    </citation>
    <scope>NUCLEOTIDE SEQUENCE [LARGE SCALE GENOMIC DNA]</scope>
    <source>
        <strain evidence="2">MT 2528</strain>
    </source>
</reference>
<name>A0A1K9YZM6_9GAMM</name>